<dbReference type="InterPro" id="IPR021344">
    <property type="entry name" value="DUF2970"/>
</dbReference>
<evidence type="ECO:0000313" key="2">
    <source>
        <dbReference type="EMBL" id="RPJ66375.1"/>
    </source>
</evidence>
<keyword evidence="1" id="KW-1133">Transmembrane helix</keyword>
<gene>
    <name evidence="2" type="ORF">DRW07_09785</name>
</gene>
<evidence type="ECO:0000313" key="3">
    <source>
        <dbReference type="Proteomes" id="UP000275281"/>
    </source>
</evidence>
<proteinExistence type="predicted"/>
<keyword evidence="1" id="KW-0472">Membrane</keyword>
<protein>
    <submittedName>
        <fullName evidence="2">DUF2970 domain-containing protein</fullName>
    </submittedName>
</protein>
<dbReference type="Proteomes" id="UP000275281">
    <property type="component" value="Unassembled WGS sequence"/>
</dbReference>
<organism evidence="2 3">
    <name type="scientific">Alteromonas sediminis</name>
    <dbReference type="NCBI Taxonomy" id="2259342"/>
    <lineage>
        <taxon>Bacteria</taxon>
        <taxon>Pseudomonadati</taxon>
        <taxon>Pseudomonadota</taxon>
        <taxon>Gammaproteobacteria</taxon>
        <taxon>Alteromonadales</taxon>
        <taxon>Alteromonadaceae</taxon>
        <taxon>Alteromonas/Salinimonas group</taxon>
        <taxon>Alteromonas</taxon>
    </lineage>
</organism>
<dbReference type="RefSeq" id="WP_124027734.1">
    <property type="nucleotide sequence ID" value="NZ_JBHRSN010000006.1"/>
</dbReference>
<evidence type="ECO:0000256" key="1">
    <source>
        <dbReference type="SAM" id="Phobius"/>
    </source>
</evidence>
<accession>A0A3N5YBI9</accession>
<dbReference type="Pfam" id="PF11174">
    <property type="entry name" value="DUF2970"/>
    <property type="match status" value="1"/>
</dbReference>
<sequence length="70" mass="7769">MTAPRNSHSEKRPLSLWHVLKSVLAGAFGVQSDKNYHQDFKQSSPVPYIVVGIVFVVVFVLSLAFLVSLL</sequence>
<feature type="transmembrane region" description="Helical" evidence="1">
    <location>
        <begin position="45"/>
        <end position="69"/>
    </location>
</feature>
<dbReference type="AlphaFoldDB" id="A0A3N5YBI9"/>
<reference evidence="2 3" key="1">
    <citation type="submission" date="2018-11" db="EMBL/GenBank/DDBJ databases">
        <authorList>
            <person name="Ye M.-Q."/>
            <person name="Du Z.-J."/>
        </authorList>
    </citation>
    <scope>NUCLEOTIDE SEQUENCE [LARGE SCALE GENOMIC DNA]</scope>
    <source>
        <strain evidence="2 3">U0105</strain>
    </source>
</reference>
<keyword evidence="1" id="KW-0812">Transmembrane</keyword>
<name>A0A3N5YBI9_9ALTE</name>
<dbReference type="OrthoDB" id="5625885at2"/>
<comment type="caution">
    <text evidence="2">The sequence shown here is derived from an EMBL/GenBank/DDBJ whole genome shotgun (WGS) entry which is preliminary data.</text>
</comment>
<keyword evidence="3" id="KW-1185">Reference proteome</keyword>
<dbReference type="EMBL" id="RPOK01000003">
    <property type="protein sequence ID" value="RPJ66375.1"/>
    <property type="molecule type" value="Genomic_DNA"/>
</dbReference>